<dbReference type="InterPro" id="IPR015943">
    <property type="entry name" value="WD40/YVTN_repeat-like_dom_sf"/>
</dbReference>
<feature type="region of interest" description="Disordered" evidence="1">
    <location>
        <begin position="1"/>
        <end position="29"/>
    </location>
</feature>
<dbReference type="Gene3D" id="2.130.10.10">
    <property type="entry name" value="YVTN repeat-like/Quinoprotein amine dehydrogenase"/>
    <property type="match status" value="2"/>
</dbReference>
<dbReference type="EMBL" id="CP031320">
    <property type="protein sequence ID" value="AXK31857.1"/>
    <property type="molecule type" value="Genomic_DNA"/>
</dbReference>
<dbReference type="SMART" id="SM00564">
    <property type="entry name" value="PQQ"/>
    <property type="match status" value="7"/>
</dbReference>
<organism evidence="3 4">
    <name type="scientific">Streptomyces armeniacus</name>
    <dbReference type="NCBI Taxonomy" id="83291"/>
    <lineage>
        <taxon>Bacteria</taxon>
        <taxon>Bacillati</taxon>
        <taxon>Actinomycetota</taxon>
        <taxon>Actinomycetes</taxon>
        <taxon>Kitasatosporales</taxon>
        <taxon>Streptomycetaceae</taxon>
        <taxon>Streptomyces</taxon>
    </lineage>
</organism>
<evidence type="ECO:0000256" key="1">
    <source>
        <dbReference type="SAM" id="MobiDB-lite"/>
    </source>
</evidence>
<dbReference type="KEGG" id="sarm:DVA86_03540"/>
<keyword evidence="4" id="KW-1185">Reference proteome</keyword>
<dbReference type="PANTHER" id="PTHR34512">
    <property type="entry name" value="CELL SURFACE PROTEIN"/>
    <property type="match status" value="1"/>
</dbReference>
<dbReference type="SUPFAM" id="SSF50998">
    <property type="entry name" value="Quinoprotein alcohol dehydrogenase-like"/>
    <property type="match status" value="2"/>
</dbReference>
<evidence type="ECO:0000259" key="2">
    <source>
        <dbReference type="Pfam" id="PF13360"/>
    </source>
</evidence>
<evidence type="ECO:0000313" key="3">
    <source>
        <dbReference type="EMBL" id="AXK31857.1"/>
    </source>
</evidence>
<feature type="domain" description="Pyrrolo-quinoline quinone repeat" evidence="2">
    <location>
        <begin position="245"/>
        <end position="378"/>
    </location>
</feature>
<dbReference type="Proteomes" id="UP000254425">
    <property type="component" value="Chromosome"/>
</dbReference>
<dbReference type="InterPro" id="IPR002372">
    <property type="entry name" value="PQQ_rpt_dom"/>
</dbReference>
<evidence type="ECO:0000313" key="4">
    <source>
        <dbReference type="Proteomes" id="UP000254425"/>
    </source>
</evidence>
<reference evidence="3 4" key="1">
    <citation type="submission" date="2018-07" db="EMBL/GenBank/DDBJ databases">
        <title>Draft genome of the type strain Streptomyces armeniacus ATCC 15676.</title>
        <authorList>
            <person name="Labana P."/>
            <person name="Gosse J.T."/>
            <person name="Boddy C.N."/>
        </authorList>
    </citation>
    <scope>NUCLEOTIDE SEQUENCE [LARGE SCALE GENOMIC DNA]</scope>
    <source>
        <strain evidence="3 4">ATCC 15676</strain>
    </source>
</reference>
<protein>
    <recommendedName>
        <fullName evidence="2">Pyrrolo-quinoline quinone repeat domain-containing protein</fullName>
    </recommendedName>
</protein>
<gene>
    <name evidence="3" type="ORF">DVA86_03540</name>
</gene>
<feature type="domain" description="Pyrrolo-quinoline quinone repeat" evidence="2">
    <location>
        <begin position="27"/>
        <end position="133"/>
    </location>
</feature>
<dbReference type="InterPro" id="IPR011047">
    <property type="entry name" value="Quinoprotein_ADH-like_sf"/>
</dbReference>
<dbReference type="Pfam" id="PF13360">
    <property type="entry name" value="PQQ_2"/>
    <property type="match status" value="2"/>
</dbReference>
<proteinExistence type="predicted"/>
<accession>A0A345XJP1</accession>
<dbReference type="InterPro" id="IPR018391">
    <property type="entry name" value="PQQ_b-propeller_rpt"/>
</dbReference>
<name>A0A345XJP1_9ACTN</name>
<dbReference type="PANTHER" id="PTHR34512:SF30">
    <property type="entry name" value="OUTER MEMBRANE PROTEIN ASSEMBLY FACTOR BAMB"/>
    <property type="match status" value="1"/>
</dbReference>
<dbReference type="AlphaFoldDB" id="A0A345XJP1"/>
<sequence>MAGDRVRTGDGAGRGCRSARAVGPGARRSGSLRWKTGRLIAESALGQDRSAPLTAAGGLVCAADSGALYALSADRGIRKSTYGLGTDAAETTAPTVEGQVVYVGADNSVHAVRATTGKRLWTLHTDDDDLGVGQPIFRDGALYTVGYRAHSHSLYKVSARTGDIVWKKTEESLERFAGSSGATVAVAGDTVYTHNGSVVQAWQADSGRVRWQRDTGDTLSLQDGPVVAGGRWFACASDTVSDVRYVYALAADTGKELWKARFAGAMDTDSDIEGVQAVSGGVALLYTGPNAPDAGLRALDTETGKVKWERRFDSSVLSPPATAGGRVYIAADSVLYVLRADTGKTEWRSTLDALARQRPVIAGGTVYFSAPTGKIYAVWA</sequence>